<dbReference type="PANTHER" id="PTHR16305:SF28">
    <property type="entry name" value="GUANYLATE CYCLASE DOMAIN-CONTAINING PROTEIN"/>
    <property type="match status" value="1"/>
</dbReference>
<dbReference type="GO" id="GO:0035556">
    <property type="term" value="P:intracellular signal transduction"/>
    <property type="evidence" value="ECO:0007669"/>
    <property type="project" value="InterPro"/>
</dbReference>
<keyword evidence="2" id="KW-0067">ATP-binding</keyword>
<evidence type="ECO:0000256" key="2">
    <source>
        <dbReference type="ARBA" id="ARBA00022840"/>
    </source>
</evidence>
<evidence type="ECO:0000313" key="4">
    <source>
        <dbReference type="EMBL" id="HEC78940.1"/>
    </source>
</evidence>
<feature type="domain" description="Guanylate cyclase" evidence="3">
    <location>
        <begin position="277"/>
        <end position="394"/>
    </location>
</feature>
<dbReference type="SMART" id="SM00044">
    <property type="entry name" value="CYCc"/>
    <property type="match status" value="1"/>
</dbReference>
<dbReference type="EMBL" id="DRIG01000079">
    <property type="protein sequence ID" value="HEC78940.1"/>
    <property type="molecule type" value="Genomic_DNA"/>
</dbReference>
<name>A0A9C9K0I2_UNCW3</name>
<dbReference type="SUPFAM" id="SSF52540">
    <property type="entry name" value="P-loop containing nucleoside triphosphate hydrolases"/>
    <property type="match status" value="1"/>
</dbReference>
<sequence length="909" mass="104542">MKGTHTTKNVFLSLTGFVPQRILLSKLIDTRPRFFEVFEGALLFADISGFTAMSEKITSLGREGAEEVTRIINAFFEPLIKMIIEWGGDIYRFGGDAILAFFPAHYNKLSAGFRSVCAARQAIDFVQKHRTAKTKAGVFKIDMHIGITRGPIFFKDLKTDFFLGGEAANKVIELADQAQAGEIIVDGGIKKEAEGLIFKRLSSEVYRYKEVGSRYRKITVPQKTVVGGQGSFAFFEQKTADLKNYVPDWLYNRIKLKPFFDQKDGEHRKTAVVFLHFAGLPYDRDPRLAASQLSNMYNLLQKLIKQYGGWLNKIDLYKDSARFLVVFGFPTAYEDYEHRAVLFAYDFFNHQEMKKIDLRIGINSGFVFAAPVGSEIRREYTVMGDAVNLAARLAARASNNTVVVSETVFDRTYGAFEYRMLGRKKYKGKKGYISAYKLLKKRQVAQKPLSRWVSESEKLIGRDKESWIFKKLIPLVRESRGQILGISGEAGMGKSRLAVEFVRMLEKAGFRIFSGDCLSYDKTLPYHPWLKILNDLFGISPTDTPSVQKRKMKRLIEKVDKKLIKWLPVVGEVLGTAFAGTKFTGFLDARAKRQKFFDIIFELFKHQMRRKPICVVIEDLQWADTVSKELINYIARNISDKKFFFLLIFRPLKSKEEFMEKKFYTEISLKELSRKETAELAGGLVNIKSLPEVFREIIINKSQGNPFYVEEIIKSFIEQGVIFEDKNGKWRFSAEVKNIAVPDNVEGVILNRIDRLDIRDKELLQTASVLGREFDGFILEGIYYDKRLLKQSLQNLKLLDLIKAEKKRGRVRYMFKHILTREVAYSTLSFAKKRDLHKAAGGFIEKKVKKRREEFIGLLSYHFYHGMDYEKALLYSVEAGEKAKKVYANKEAIEFFTRAIDSYGKLEEK</sequence>
<dbReference type="AlphaFoldDB" id="A0A9C9K0I2"/>
<dbReference type="Pfam" id="PF13191">
    <property type="entry name" value="AAA_16"/>
    <property type="match status" value="1"/>
</dbReference>
<dbReference type="InterPro" id="IPR027417">
    <property type="entry name" value="P-loop_NTPase"/>
</dbReference>
<proteinExistence type="predicted"/>
<dbReference type="InterPro" id="IPR029787">
    <property type="entry name" value="Nucleotide_cyclase"/>
</dbReference>
<dbReference type="Gene3D" id="3.40.50.300">
    <property type="entry name" value="P-loop containing nucleotide triphosphate hydrolases"/>
    <property type="match status" value="1"/>
</dbReference>
<dbReference type="CDD" id="cd07302">
    <property type="entry name" value="CHD"/>
    <property type="match status" value="2"/>
</dbReference>
<protein>
    <recommendedName>
        <fullName evidence="3">Guanylate cyclase domain-containing protein</fullName>
    </recommendedName>
</protein>
<accession>A0A9C9K0I2</accession>
<dbReference type="SUPFAM" id="SSF55073">
    <property type="entry name" value="Nucleotide cyclase"/>
    <property type="match status" value="2"/>
</dbReference>
<dbReference type="GO" id="GO:0005737">
    <property type="term" value="C:cytoplasm"/>
    <property type="evidence" value="ECO:0007669"/>
    <property type="project" value="TreeGrafter"/>
</dbReference>
<dbReference type="GO" id="GO:0009190">
    <property type="term" value="P:cyclic nucleotide biosynthetic process"/>
    <property type="evidence" value="ECO:0007669"/>
    <property type="project" value="InterPro"/>
</dbReference>
<evidence type="ECO:0000259" key="3">
    <source>
        <dbReference type="PROSITE" id="PS50125"/>
    </source>
</evidence>
<organism evidence="4 5">
    <name type="scientific">candidate division WOR-3 bacterium</name>
    <dbReference type="NCBI Taxonomy" id="2052148"/>
    <lineage>
        <taxon>Bacteria</taxon>
        <taxon>Bacteria division WOR-3</taxon>
    </lineage>
</organism>
<feature type="domain" description="Guanylate cyclase" evidence="3">
    <location>
        <begin position="41"/>
        <end position="175"/>
    </location>
</feature>
<comment type="caution">
    <text evidence="4">The sequence shown here is derived from an EMBL/GenBank/DDBJ whole genome shotgun (WGS) entry which is preliminary data.</text>
</comment>
<dbReference type="GO" id="GO:0004016">
    <property type="term" value="F:adenylate cyclase activity"/>
    <property type="evidence" value="ECO:0007669"/>
    <property type="project" value="TreeGrafter"/>
</dbReference>
<evidence type="ECO:0000256" key="1">
    <source>
        <dbReference type="ARBA" id="ARBA00022741"/>
    </source>
</evidence>
<evidence type="ECO:0000313" key="5">
    <source>
        <dbReference type="Proteomes" id="UP000885826"/>
    </source>
</evidence>
<dbReference type="Proteomes" id="UP000885826">
    <property type="component" value="Unassembled WGS sequence"/>
</dbReference>
<dbReference type="Pfam" id="PF00211">
    <property type="entry name" value="Guanylate_cyc"/>
    <property type="match status" value="1"/>
</dbReference>
<dbReference type="PROSITE" id="PS50125">
    <property type="entry name" value="GUANYLATE_CYCLASE_2"/>
    <property type="match status" value="2"/>
</dbReference>
<gene>
    <name evidence="4" type="ORF">ENI34_07340</name>
</gene>
<dbReference type="PANTHER" id="PTHR16305">
    <property type="entry name" value="TESTICULAR SOLUBLE ADENYLYL CYCLASE"/>
    <property type="match status" value="1"/>
</dbReference>
<dbReference type="GO" id="GO:0005524">
    <property type="term" value="F:ATP binding"/>
    <property type="evidence" value="ECO:0007669"/>
    <property type="project" value="UniProtKB-KW"/>
</dbReference>
<keyword evidence="1" id="KW-0547">Nucleotide-binding</keyword>
<reference evidence="4" key="1">
    <citation type="journal article" date="2020" name="mSystems">
        <title>Genome- and Community-Level Interaction Insights into Carbon Utilization and Element Cycling Functions of Hydrothermarchaeota in Hydrothermal Sediment.</title>
        <authorList>
            <person name="Zhou Z."/>
            <person name="Liu Y."/>
            <person name="Xu W."/>
            <person name="Pan J."/>
            <person name="Luo Z.H."/>
            <person name="Li M."/>
        </authorList>
    </citation>
    <scope>NUCLEOTIDE SEQUENCE</scope>
    <source>
        <strain evidence="4">HyVt-388</strain>
    </source>
</reference>
<dbReference type="InterPro" id="IPR001054">
    <property type="entry name" value="A/G_cyclase"/>
</dbReference>
<dbReference type="Gene3D" id="3.30.70.1230">
    <property type="entry name" value="Nucleotide cyclase"/>
    <property type="match status" value="2"/>
</dbReference>
<dbReference type="InterPro" id="IPR041664">
    <property type="entry name" value="AAA_16"/>
</dbReference>